<proteinExistence type="predicted"/>
<keyword evidence="2" id="KW-0472">Membrane</keyword>
<sequence length="154" mass="17297">MDTFLCNLVFLHCLGCAIDTWLRLRYPMSYSHSTGKGSTCLKISAPWSVSFIQTTAEFAVSKQYEELYDAAGGACLHRDPNFVILRACMSYGLPGLASLVLLLLAFRQFAALRRSDGNAEAATAGLMEAEASRRRRWSQRRRLQQQQMQQHDAS</sequence>
<feature type="compositionally biased region" description="Low complexity" evidence="1">
    <location>
        <begin position="144"/>
        <end position="154"/>
    </location>
</feature>
<feature type="chain" id="PRO_5009319617" evidence="3">
    <location>
        <begin position="18"/>
        <end position="154"/>
    </location>
</feature>
<evidence type="ECO:0000313" key="5">
    <source>
        <dbReference type="WBParaSite" id="maker-uti_cns_0002726-snap-gene-0.7-mRNA-1"/>
    </source>
</evidence>
<evidence type="ECO:0000256" key="2">
    <source>
        <dbReference type="SAM" id="Phobius"/>
    </source>
</evidence>
<reference evidence="5" key="1">
    <citation type="submission" date="2016-11" db="UniProtKB">
        <authorList>
            <consortium name="WormBaseParasite"/>
        </authorList>
    </citation>
    <scope>IDENTIFICATION</scope>
</reference>
<organism evidence="4 5">
    <name type="scientific">Macrostomum lignano</name>
    <dbReference type="NCBI Taxonomy" id="282301"/>
    <lineage>
        <taxon>Eukaryota</taxon>
        <taxon>Metazoa</taxon>
        <taxon>Spiralia</taxon>
        <taxon>Lophotrochozoa</taxon>
        <taxon>Platyhelminthes</taxon>
        <taxon>Rhabditophora</taxon>
        <taxon>Macrostomorpha</taxon>
        <taxon>Macrostomida</taxon>
        <taxon>Macrostomidae</taxon>
        <taxon>Macrostomum</taxon>
    </lineage>
</organism>
<name>A0A1I8GR39_9PLAT</name>
<evidence type="ECO:0000256" key="3">
    <source>
        <dbReference type="SAM" id="SignalP"/>
    </source>
</evidence>
<evidence type="ECO:0000313" key="4">
    <source>
        <dbReference type="Proteomes" id="UP000095280"/>
    </source>
</evidence>
<keyword evidence="3" id="KW-0732">Signal</keyword>
<keyword evidence="2" id="KW-1133">Transmembrane helix</keyword>
<dbReference type="WBParaSite" id="maker-uti_cns_0002726-snap-gene-0.7-mRNA-1">
    <property type="protein sequence ID" value="maker-uti_cns_0002726-snap-gene-0.7-mRNA-1"/>
    <property type="gene ID" value="maker-uti_cns_0002726-snap-gene-0.7"/>
</dbReference>
<dbReference type="Gene3D" id="1.20.1070.10">
    <property type="entry name" value="Rhodopsin 7-helix transmembrane proteins"/>
    <property type="match status" value="1"/>
</dbReference>
<feature type="transmembrane region" description="Helical" evidence="2">
    <location>
        <begin position="83"/>
        <end position="106"/>
    </location>
</feature>
<keyword evidence="4" id="KW-1185">Reference proteome</keyword>
<accession>A0A1I8GR39</accession>
<keyword evidence="2" id="KW-0812">Transmembrane</keyword>
<dbReference type="AlphaFoldDB" id="A0A1I8GR39"/>
<feature type="region of interest" description="Disordered" evidence="1">
    <location>
        <begin position="129"/>
        <end position="154"/>
    </location>
</feature>
<evidence type="ECO:0000256" key="1">
    <source>
        <dbReference type="SAM" id="MobiDB-lite"/>
    </source>
</evidence>
<protein>
    <submittedName>
        <fullName evidence="5">G_PROTEIN_RECEP_F1_2 domain-containing protein</fullName>
    </submittedName>
</protein>
<dbReference type="Proteomes" id="UP000095280">
    <property type="component" value="Unplaced"/>
</dbReference>
<feature type="signal peptide" evidence="3">
    <location>
        <begin position="1"/>
        <end position="17"/>
    </location>
</feature>
<feature type="compositionally biased region" description="Basic residues" evidence="1">
    <location>
        <begin position="133"/>
        <end position="143"/>
    </location>
</feature>